<keyword evidence="2" id="KW-1185">Reference proteome</keyword>
<dbReference type="Proteomes" id="UP000612282">
    <property type="component" value="Unassembled WGS sequence"/>
</dbReference>
<protein>
    <submittedName>
        <fullName evidence="1">Uncharacterized protein</fullName>
    </submittedName>
</protein>
<gene>
    <name evidence="1" type="ORF">Aco03nite_030400</name>
</gene>
<evidence type="ECO:0000313" key="2">
    <source>
        <dbReference type="Proteomes" id="UP000612282"/>
    </source>
</evidence>
<organism evidence="1 2">
    <name type="scientific">Actinoplanes couchii</name>
    <dbReference type="NCBI Taxonomy" id="403638"/>
    <lineage>
        <taxon>Bacteria</taxon>
        <taxon>Bacillati</taxon>
        <taxon>Actinomycetota</taxon>
        <taxon>Actinomycetes</taxon>
        <taxon>Micromonosporales</taxon>
        <taxon>Micromonosporaceae</taxon>
        <taxon>Actinoplanes</taxon>
    </lineage>
</organism>
<evidence type="ECO:0000313" key="1">
    <source>
        <dbReference type="EMBL" id="GID54636.1"/>
    </source>
</evidence>
<sequence length="59" mass="6236">MRWRQVAGLALSTLVERIEELTGPPLTRLIEPVGVVRRATTAGFQAASITRATSATAGS</sequence>
<proteinExistence type="predicted"/>
<accession>A0ABQ3X802</accession>
<name>A0ABQ3X802_9ACTN</name>
<reference evidence="1 2" key="1">
    <citation type="submission" date="2021-01" db="EMBL/GenBank/DDBJ databases">
        <title>Whole genome shotgun sequence of Actinoplanes couchii NBRC 106145.</title>
        <authorList>
            <person name="Komaki H."/>
            <person name="Tamura T."/>
        </authorList>
    </citation>
    <scope>NUCLEOTIDE SEQUENCE [LARGE SCALE GENOMIC DNA]</scope>
    <source>
        <strain evidence="1 2">NBRC 106145</strain>
    </source>
</reference>
<comment type="caution">
    <text evidence="1">The sequence shown here is derived from an EMBL/GenBank/DDBJ whole genome shotgun (WGS) entry which is preliminary data.</text>
</comment>
<dbReference type="EMBL" id="BOMG01000042">
    <property type="protein sequence ID" value="GID54636.1"/>
    <property type="molecule type" value="Genomic_DNA"/>
</dbReference>